<feature type="transmembrane region" description="Helical" evidence="2">
    <location>
        <begin position="47"/>
        <end position="70"/>
    </location>
</feature>
<keyword evidence="7" id="KW-1185">Reference proteome</keyword>
<gene>
    <name evidence="5" type="ORF">AND_000359</name>
</gene>
<dbReference type="HOGENOM" id="CLU_1435557_0_0_1"/>
<organism evidence="5">
    <name type="scientific">Anopheles darlingi</name>
    <name type="common">Mosquito</name>
    <dbReference type="NCBI Taxonomy" id="43151"/>
    <lineage>
        <taxon>Eukaryota</taxon>
        <taxon>Metazoa</taxon>
        <taxon>Ecdysozoa</taxon>
        <taxon>Arthropoda</taxon>
        <taxon>Hexapoda</taxon>
        <taxon>Insecta</taxon>
        <taxon>Pterygota</taxon>
        <taxon>Neoptera</taxon>
        <taxon>Endopterygota</taxon>
        <taxon>Diptera</taxon>
        <taxon>Nematocera</taxon>
        <taxon>Culicoidea</taxon>
        <taxon>Culicidae</taxon>
        <taxon>Anophelinae</taxon>
        <taxon>Anopheles</taxon>
    </lineage>
</organism>
<evidence type="ECO:0000256" key="2">
    <source>
        <dbReference type="SAM" id="Phobius"/>
    </source>
</evidence>
<keyword evidence="2" id="KW-0812">Transmembrane</keyword>
<reference evidence="5 7" key="1">
    <citation type="journal article" date="2010" name="BMC Genomics">
        <title>Combination of measures distinguishes pre-miRNAs from other stem-loops in the genome of the newly sequenced Anopheles darlingi.</title>
        <authorList>
            <person name="Mendes N.D."/>
            <person name="Freitas A.T."/>
            <person name="Vasconcelos A.T."/>
            <person name="Sagot M.F."/>
        </authorList>
    </citation>
    <scope>NUCLEOTIDE SEQUENCE</scope>
</reference>
<feature type="signal peptide" evidence="3">
    <location>
        <begin position="1"/>
        <end position="21"/>
    </location>
</feature>
<keyword evidence="2" id="KW-1133">Transmembrane helix</keyword>
<dbReference type="SUPFAM" id="SSF50494">
    <property type="entry name" value="Trypsin-like serine proteases"/>
    <property type="match status" value="1"/>
</dbReference>
<reference evidence="5" key="2">
    <citation type="submission" date="2010-05" db="EMBL/GenBank/DDBJ databases">
        <authorList>
            <person name="Almeida L.G."/>
            <person name="Nicolas M.F."/>
            <person name="Souza R.C."/>
            <person name="Vasconcelos A.T.R."/>
        </authorList>
    </citation>
    <scope>NUCLEOTIDE SEQUENCE</scope>
</reference>
<feature type="chain" id="PRO_5010156054" description="Peptidase S1 domain-containing protein" evidence="3">
    <location>
        <begin position="22"/>
        <end position="189"/>
    </location>
</feature>
<dbReference type="EMBL" id="ADMH02000104">
    <property type="protein sequence ID" value="ETN67814.1"/>
    <property type="molecule type" value="Genomic_DNA"/>
</dbReference>
<comment type="similarity">
    <text evidence="1">Belongs to the peptidase S1 family. CLIP subfamily.</text>
</comment>
<accession>W5JX44</accession>
<reference evidence="5" key="3">
    <citation type="journal article" date="2013" name="Nucleic Acids Res.">
        <title>The genome of Anopheles darlingi, the main neotropical malaria vector.</title>
        <authorList>
            <person name="Marinotti O."/>
            <person name="Cerqueira G.C."/>
            <person name="de Almeida L.G."/>
            <person name="Ferro M.I."/>
            <person name="Loreto E.L."/>
            <person name="Zaha A."/>
            <person name="Teixeira S.M."/>
            <person name="Wespiser A.R."/>
            <person name="Almeida E Silva A."/>
            <person name="Schlindwein A.D."/>
            <person name="Pacheco A.C."/>
            <person name="Silva A.L."/>
            <person name="Graveley B.R."/>
            <person name="Walenz B.P."/>
            <person name="Lima Bde A."/>
            <person name="Ribeiro C.A."/>
            <person name="Nunes-Silva C.G."/>
            <person name="de Carvalho C.R."/>
            <person name="Soares C.M."/>
            <person name="de Menezes C.B."/>
            <person name="Matiolli C."/>
            <person name="Caffrey D."/>
            <person name="Araujo D.A."/>
            <person name="de Oliveira D.M."/>
            <person name="Golenbock D."/>
            <person name="Grisard E.C."/>
            <person name="Fantinatti-Garboggini F."/>
            <person name="de Carvalho F.M."/>
            <person name="Barcellos F.G."/>
            <person name="Prosdocimi F."/>
            <person name="May G."/>
            <person name="Azevedo Junior G.M."/>
            <person name="Guimaraes G.M."/>
            <person name="Goldman G.H."/>
            <person name="Padilha I.Q."/>
            <person name="Batista Jda S."/>
            <person name="Ferro J.A."/>
            <person name="Ribeiro J.M."/>
            <person name="Fietto J.L."/>
            <person name="Dabbas K.M."/>
            <person name="Cerdeira L."/>
            <person name="Agnez-Lima L.F."/>
            <person name="Brocchi M."/>
            <person name="de Carvalho M.O."/>
            <person name="Teixeira Mde M."/>
            <person name="Diniz Maia Mde M."/>
            <person name="Goldman M.H."/>
            <person name="Cruz Schneider M.P."/>
            <person name="Felipe M.S."/>
            <person name="Hungria M."/>
            <person name="Nicolas M.F."/>
            <person name="Pereira M."/>
            <person name="Montes M.A."/>
            <person name="Cantao M.E."/>
            <person name="Vincentz M."/>
            <person name="Rafael M.S."/>
            <person name="Silverman N."/>
            <person name="Stoco P.H."/>
            <person name="Souza R.C."/>
            <person name="Vicentini R."/>
            <person name="Gazzinelli R.T."/>
            <person name="Neves Rde O."/>
            <person name="Silva R."/>
            <person name="Astolfi-Filho S."/>
            <person name="Maciel T.E."/>
            <person name="Urmenyi T.P."/>
            <person name="Tadei W.P."/>
            <person name="Camargo E.P."/>
            <person name="de Vasconcelos A.T."/>
        </authorList>
    </citation>
    <scope>NUCLEOTIDE SEQUENCE</scope>
</reference>
<evidence type="ECO:0000256" key="1">
    <source>
        <dbReference type="ARBA" id="ARBA00024195"/>
    </source>
</evidence>
<dbReference type="GO" id="GO:0004252">
    <property type="term" value="F:serine-type endopeptidase activity"/>
    <property type="evidence" value="ECO:0007669"/>
    <property type="project" value="InterPro"/>
</dbReference>
<evidence type="ECO:0000256" key="3">
    <source>
        <dbReference type="SAM" id="SignalP"/>
    </source>
</evidence>
<dbReference type="Pfam" id="PF00089">
    <property type="entry name" value="Trypsin"/>
    <property type="match status" value="1"/>
</dbReference>
<dbReference type="InterPro" id="IPR001254">
    <property type="entry name" value="Trypsin_dom"/>
</dbReference>
<dbReference type="Proteomes" id="UP000000673">
    <property type="component" value="Unassembled WGS sequence"/>
</dbReference>
<dbReference type="Gene3D" id="2.40.10.10">
    <property type="entry name" value="Trypsin-like serine proteases"/>
    <property type="match status" value="1"/>
</dbReference>
<reference evidence="6" key="4">
    <citation type="submission" date="2015-06" db="UniProtKB">
        <authorList>
            <consortium name="EnsemblMetazoa"/>
        </authorList>
    </citation>
    <scope>IDENTIFICATION</scope>
</reference>
<dbReference type="AlphaFoldDB" id="W5JX44"/>
<feature type="domain" description="Peptidase S1" evidence="4">
    <location>
        <begin position="104"/>
        <end position="185"/>
    </location>
</feature>
<evidence type="ECO:0000313" key="5">
    <source>
        <dbReference type="EMBL" id="ETN67814.1"/>
    </source>
</evidence>
<dbReference type="InterPro" id="IPR043504">
    <property type="entry name" value="Peptidase_S1_PA_chymotrypsin"/>
</dbReference>
<evidence type="ECO:0000313" key="6">
    <source>
        <dbReference type="EnsemblMetazoa" id="ADAC000359-PA"/>
    </source>
</evidence>
<keyword evidence="3" id="KW-0732">Signal</keyword>
<evidence type="ECO:0000259" key="4">
    <source>
        <dbReference type="Pfam" id="PF00089"/>
    </source>
</evidence>
<dbReference type="GO" id="GO:0006508">
    <property type="term" value="P:proteolysis"/>
    <property type="evidence" value="ECO:0007669"/>
    <property type="project" value="InterPro"/>
</dbReference>
<protein>
    <recommendedName>
        <fullName evidence="4">Peptidase S1 domain-containing protein</fullName>
    </recommendedName>
</protein>
<sequence length="189" mass="20104">MKQSVKLILLAVLFCAYCTKAQDEEAVDPGSDETFGNGTNPADNHRAGRMIGGSVVSIAAYPFVVTVIATTSTGTQFYFAGAVISSTRVITDAFLYYYAKAGYKFNSSNYANFVAIITINGTFDGVPNVQPIAVATTPLDPSAPNLANCFLLGWGMTQSFVQAVNLKQAEYKLITDAACASTYSNLVDS</sequence>
<dbReference type="VEuPathDB" id="VectorBase:ADAC000359"/>
<keyword evidence="2" id="KW-0472">Membrane</keyword>
<dbReference type="EnsemblMetazoa" id="ADAC000359-RA">
    <property type="protein sequence ID" value="ADAC000359-PA"/>
    <property type="gene ID" value="ADAC000359"/>
</dbReference>
<dbReference type="VEuPathDB" id="VectorBase:ADAR2_004499"/>
<dbReference type="InterPro" id="IPR009003">
    <property type="entry name" value="Peptidase_S1_PA"/>
</dbReference>
<feature type="transmembrane region" description="Helical" evidence="2">
    <location>
        <begin position="77"/>
        <end position="99"/>
    </location>
</feature>
<evidence type="ECO:0000313" key="7">
    <source>
        <dbReference type="Proteomes" id="UP000000673"/>
    </source>
</evidence>
<proteinExistence type="inferred from homology"/>
<name>W5JX44_ANODA</name>